<organism evidence="1">
    <name type="scientific">Arundo donax</name>
    <name type="common">Giant reed</name>
    <name type="synonym">Donax arundinaceus</name>
    <dbReference type="NCBI Taxonomy" id="35708"/>
    <lineage>
        <taxon>Eukaryota</taxon>
        <taxon>Viridiplantae</taxon>
        <taxon>Streptophyta</taxon>
        <taxon>Embryophyta</taxon>
        <taxon>Tracheophyta</taxon>
        <taxon>Spermatophyta</taxon>
        <taxon>Magnoliopsida</taxon>
        <taxon>Liliopsida</taxon>
        <taxon>Poales</taxon>
        <taxon>Poaceae</taxon>
        <taxon>PACMAD clade</taxon>
        <taxon>Arundinoideae</taxon>
        <taxon>Arundineae</taxon>
        <taxon>Arundo</taxon>
    </lineage>
</organism>
<protein>
    <submittedName>
        <fullName evidence="1">Uncharacterized protein</fullName>
    </submittedName>
</protein>
<proteinExistence type="predicted"/>
<reference evidence="1" key="2">
    <citation type="journal article" date="2015" name="Data Brief">
        <title>Shoot transcriptome of the giant reed, Arundo donax.</title>
        <authorList>
            <person name="Barrero R.A."/>
            <person name="Guerrero F.D."/>
            <person name="Moolhuijzen P."/>
            <person name="Goolsby J.A."/>
            <person name="Tidwell J."/>
            <person name="Bellgard S.E."/>
            <person name="Bellgard M.I."/>
        </authorList>
    </citation>
    <scope>NUCLEOTIDE SEQUENCE</scope>
    <source>
        <tissue evidence="1">Shoot tissue taken approximately 20 cm above the soil surface</tissue>
    </source>
</reference>
<accession>A0A0A8Z4H3</accession>
<dbReference type="AlphaFoldDB" id="A0A0A8Z4H3"/>
<name>A0A0A8Z4H3_ARUDO</name>
<evidence type="ECO:0000313" key="1">
    <source>
        <dbReference type="EMBL" id="JAD33706.1"/>
    </source>
</evidence>
<dbReference type="EMBL" id="GBRH01264189">
    <property type="protein sequence ID" value="JAD33706.1"/>
    <property type="molecule type" value="Transcribed_RNA"/>
</dbReference>
<sequence length="41" mass="4597">MILQMYQTCLHKLIQRTAKISANVCSSSSVHLLLHITATKN</sequence>
<reference evidence="1" key="1">
    <citation type="submission" date="2014-09" db="EMBL/GenBank/DDBJ databases">
        <authorList>
            <person name="Magalhaes I.L.F."/>
            <person name="Oliveira U."/>
            <person name="Santos F.R."/>
            <person name="Vidigal T.H.D.A."/>
            <person name="Brescovit A.D."/>
            <person name="Santos A.J."/>
        </authorList>
    </citation>
    <scope>NUCLEOTIDE SEQUENCE</scope>
    <source>
        <tissue evidence="1">Shoot tissue taken approximately 20 cm above the soil surface</tissue>
    </source>
</reference>